<keyword evidence="1" id="KW-0812">Transmembrane</keyword>
<feature type="transmembrane region" description="Helical" evidence="1">
    <location>
        <begin position="138"/>
        <end position="162"/>
    </location>
</feature>
<feature type="transmembrane region" description="Helical" evidence="1">
    <location>
        <begin position="106"/>
        <end position="126"/>
    </location>
</feature>
<dbReference type="Proteomes" id="UP000597762">
    <property type="component" value="Unassembled WGS sequence"/>
</dbReference>
<sequence>MVCFLPSLLLLYFNVSFYIPFSLFFSIYSLPLLQSSVLNIPCNMARRLSAQMSRQIFLDNIASSFLSSFDFPQLQCTLFFIHSDTFLRHFLFLSHFHFPVCRFSSLLPRLIFQFLYYFFVLPFPLFPHTYLRRYSYFFFFYSFSFSTLIYFLTPLVLFLPLLSLLHPSPSFSDKNNLSSSFASPSLLPTTNDSLFFPFLP</sequence>
<organism evidence="2 3">
    <name type="scientific">Acanthosepion pharaonis</name>
    <name type="common">Pharaoh cuttlefish</name>
    <name type="synonym">Sepia pharaonis</name>
    <dbReference type="NCBI Taxonomy" id="158019"/>
    <lineage>
        <taxon>Eukaryota</taxon>
        <taxon>Metazoa</taxon>
        <taxon>Spiralia</taxon>
        <taxon>Lophotrochozoa</taxon>
        <taxon>Mollusca</taxon>
        <taxon>Cephalopoda</taxon>
        <taxon>Coleoidea</taxon>
        <taxon>Decapodiformes</taxon>
        <taxon>Sepiida</taxon>
        <taxon>Sepiina</taxon>
        <taxon>Sepiidae</taxon>
        <taxon>Acanthosepion</taxon>
    </lineage>
</organism>
<keyword evidence="1" id="KW-0472">Membrane</keyword>
<keyword evidence="1" id="KW-1133">Transmembrane helix</keyword>
<proteinExistence type="predicted"/>
<evidence type="ECO:0000256" key="1">
    <source>
        <dbReference type="SAM" id="Phobius"/>
    </source>
</evidence>
<evidence type="ECO:0000313" key="3">
    <source>
        <dbReference type="Proteomes" id="UP000597762"/>
    </source>
</evidence>
<evidence type="ECO:0000313" key="2">
    <source>
        <dbReference type="EMBL" id="CAE1264874.1"/>
    </source>
</evidence>
<feature type="transmembrane region" description="Helical" evidence="1">
    <location>
        <begin position="7"/>
        <end position="28"/>
    </location>
</feature>
<keyword evidence="3" id="KW-1185">Reference proteome</keyword>
<dbReference type="AlphaFoldDB" id="A0A812CEK2"/>
<accession>A0A812CEK2</accession>
<dbReference type="EMBL" id="CAHIKZ030001458">
    <property type="protein sequence ID" value="CAE1264874.1"/>
    <property type="molecule type" value="Genomic_DNA"/>
</dbReference>
<comment type="caution">
    <text evidence="2">The sequence shown here is derived from an EMBL/GenBank/DDBJ whole genome shotgun (WGS) entry which is preliminary data.</text>
</comment>
<name>A0A812CEK2_ACAPH</name>
<protein>
    <submittedName>
        <fullName evidence="2">Uncharacterized protein</fullName>
    </submittedName>
</protein>
<reference evidence="2" key="1">
    <citation type="submission" date="2021-01" db="EMBL/GenBank/DDBJ databases">
        <authorList>
            <person name="Li R."/>
            <person name="Bekaert M."/>
        </authorList>
    </citation>
    <scope>NUCLEOTIDE SEQUENCE</scope>
    <source>
        <strain evidence="2">Farmed</strain>
    </source>
</reference>
<gene>
    <name evidence="2" type="ORF">SPHA_34411</name>
</gene>